<reference evidence="2" key="1">
    <citation type="journal article" date="2023" name="Insect Mol. Biol.">
        <title>Genome sequencing provides insights into the evolution of gene families encoding plant cell wall-degrading enzymes in longhorned beetles.</title>
        <authorList>
            <person name="Shin N.R."/>
            <person name="Okamura Y."/>
            <person name="Kirsch R."/>
            <person name="Pauchet Y."/>
        </authorList>
    </citation>
    <scope>NUCLEOTIDE SEQUENCE</scope>
    <source>
        <strain evidence="2">AMC_N1</strain>
    </source>
</reference>
<evidence type="ECO:0000313" key="3">
    <source>
        <dbReference type="Proteomes" id="UP001162162"/>
    </source>
</evidence>
<dbReference type="AlphaFoldDB" id="A0AAV8ZCB5"/>
<dbReference type="EMBL" id="JAPWTK010000004">
    <property type="protein sequence ID" value="KAJ8961746.1"/>
    <property type="molecule type" value="Genomic_DNA"/>
</dbReference>
<organism evidence="2 3">
    <name type="scientific">Aromia moschata</name>
    <dbReference type="NCBI Taxonomy" id="1265417"/>
    <lineage>
        <taxon>Eukaryota</taxon>
        <taxon>Metazoa</taxon>
        <taxon>Ecdysozoa</taxon>
        <taxon>Arthropoda</taxon>
        <taxon>Hexapoda</taxon>
        <taxon>Insecta</taxon>
        <taxon>Pterygota</taxon>
        <taxon>Neoptera</taxon>
        <taxon>Endopterygota</taxon>
        <taxon>Coleoptera</taxon>
        <taxon>Polyphaga</taxon>
        <taxon>Cucujiformia</taxon>
        <taxon>Chrysomeloidea</taxon>
        <taxon>Cerambycidae</taxon>
        <taxon>Cerambycinae</taxon>
        <taxon>Callichromatini</taxon>
        <taxon>Aromia</taxon>
    </lineage>
</organism>
<name>A0AAV8ZCB5_9CUCU</name>
<dbReference type="PANTHER" id="PTHR46060">
    <property type="entry name" value="MARINER MOS1 TRANSPOSASE-LIKE PROTEIN"/>
    <property type="match status" value="1"/>
</dbReference>
<evidence type="ECO:0000256" key="1">
    <source>
        <dbReference type="SAM" id="MobiDB-lite"/>
    </source>
</evidence>
<dbReference type="PANTHER" id="PTHR46060:SF1">
    <property type="entry name" value="MARINER MOS1 TRANSPOSASE-LIKE PROTEIN"/>
    <property type="match status" value="1"/>
</dbReference>
<feature type="region of interest" description="Disordered" evidence="1">
    <location>
        <begin position="41"/>
        <end position="61"/>
    </location>
</feature>
<comment type="caution">
    <text evidence="2">The sequence shown here is derived from an EMBL/GenBank/DDBJ whole genome shotgun (WGS) entry which is preliminary data.</text>
</comment>
<gene>
    <name evidence="2" type="ORF">NQ318_021347</name>
</gene>
<sequence length="160" mass="18400">MLFLIDLGAILYTLYEVWLLNNRTTDAATTALQEFKRFKEGRETTEDDSRRGRPSTSKTDENIEKTGKLIGEDRRLSIRGLAEITGIDKDCVRQMLHDSFNMRKVCAKIVPKLLTPEQKESRMNICTDILNNIDTDPGLLHTVITTDGSCFFIVEKRRRF</sequence>
<feature type="compositionally biased region" description="Basic and acidic residues" evidence="1">
    <location>
        <begin position="41"/>
        <end position="51"/>
    </location>
</feature>
<dbReference type="Gene3D" id="3.30.420.10">
    <property type="entry name" value="Ribonuclease H-like superfamily/Ribonuclease H"/>
    <property type="match status" value="1"/>
</dbReference>
<keyword evidence="3" id="KW-1185">Reference proteome</keyword>
<proteinExistence type="predicted"/>
<accession>A0AAV8ZCB5</accession>
<protein>
    <submittedName>
        <fullName evidence="2">Uncharacterized protein</fullName>
    </submittedName>
</protein>
<dbReference type="InterPro" id="IPR036397">
    <property type="entry name" value="RNaseH_sf"/>
</dbReference>
<dbReference type="InterPro" id="IPR052709">
    <property type="entry name" value="Transposase-MT_Hybrid"/>
</dbReference>
<evidence type="ECO:0000313" key="2">
    <source>
        <dbReference type="EMBL" id="KAJ8961746.1"/>
    </source>
</evidence>
<dbReference type="Proteomes" id="UP001162162">
    <property type="component" value="Unassembled WGS sequence"/>
</dbReference>
<dbReference type="GO" id="GO:0003676">
    <property type="term" value="F:nucleic acid binding"/>
    <property type="evidence" value="ECO:0007669"/>
    <property type="project" value="InterPro"/>
</dbReference>